<gene>
    <name evidence="2" type="ORF">JXQ802_LOCUS28725</name>
    <name evidence="1" type="ORF">PYM288_LOCUS17137</name>
</gene>
<organism evidence="2 3">
    <name type="scientific">Rotaria sordida</name>
    <dbReference type="NCBI Taxonomy" id="392033"/>
    <lineage>
        <taxon>Eukaryota</taxon>
        <taxon>Metazoa</taxon>
        <taxon>Spiralia</taxon>
        <taxon>Gnathifera</taxon>
        <taxon>Rotifera</taxon>
        <taxon>Eurotatoria</taxon>
        <taxon>Bdelloidea</taxon>
        <taxon>Philodinida</taxon>
        <taxon>Philodinidae</taxon>
        <taxon>Rotaria</taxon>
    </lineage>
</organism>
<sequence>MILSSISQTCIFQAFEIMSINYLEDISKLNIIACRNKKIIYSKIISLEYKETKVIEFPPWVNIDEIEFSISNNFFLY</sequence>
<evidence type="ECO:0000313" key="2">
    <source>
        <dbReference type="EMBL" id="CAF1285714.1"/>
    </source>
</evidence>
<dbReference type="Proteomes" id="UP000663870">
    <property type="component" value="Unassembled WGS sequence"/>
</dbReference>
<name>A0A815CD54_9BILA</name>
<reference evidence="2" key="1">
    <citation type="submission" date="2021-02" db="EMBL/GenBank/DDBJ databases">
        <authorList>
            <person name="Nowell W R."/>
        </authorList>
    </citation>
    <scope>NUCLEOTIDE SEQUENCE</scope>
</reference>
<proteinExistence type="predicted"/>
<keyword evidence="3" id="KW-1185">Reference proteome</keyword>
<dbReference type="EMBL" id="CAJNOL010001092">
    <property type="protein sequence ID" value="CAF1285714.1"/>
    <property type="molecule type" value="Genomic_DNA"/>
</dbReference>
<protein>
    <submittedName>
        <fullName evidence="2">Uncharacterized protein</fullName>
    </submittedName>
</protein>
<dbReference type="AlphaFoldDB" id="A0A815CD54"/>
<accession>A0A815CD54</accession>
<evidence type="ECO:0000313" key="1">
    <source>
        <dbReference type="EMBL" id="CAF1050821.1"/>
    </source>
</evidence>
<dbReference type="EMBL" id="CAJNOH010000471">
    <property type="protein sequence ID" value="CAF1050821.1"/>
    <property type="molecule type" value="Genomic_DNA"/>
</dbReference>
<dbReference type="Proteomes" id="UP000663854">
    <property type="component" value="Unassembled WGS sequence"/>
</dbReference>
<comment type="caution">
    <text evidence="2">The sequence shown here is derived from an EMBL/GenBank/DDBJ whole genome shotgun (WGS) entry which is preliminary data.</text>
</comment>
<evidence type="ECO:0000313" key="3">
    <source>
        <dbReference type="Proteomes" id="UP000663870"/>
    </source>
</evidence>